<name>A0AA40EJ52_9PEZI</name>
<dbReference type="EMBL" id="JAUKUD010000006">
    <property type="protein sequence ID" value="KAK0740288.1"/>
    <property type="molecule type" value="Genomic_DNA"/>
</dbReference>
<feature type="compositionally biased region" description="Low complexity" evidence="1">
    <location>
        <begin position="21"/>
        <end position="30"/>
    </location>
</feature>
<evidence type="ECO:0000313" key="2">
    <source>
        <dbReference type="EMBL" id="KAK0740288.1"/>
    </source>
</evidence>
<evidence type="ECO:0000313" key="3">
    <source>
        <dbReference type="Proteomes" id="UP001172155"/>
    </source>
</evidence>
<reference evidence="2" key="1">
    <citation type="submission" date="2023-06" db="EMBL/GenBank/DDBJ databases">
        <title>Genome-scale phylogeny and comparative genomics of the fungal order Sordariales.</title>
        <authorList>
            <consortium name="Lawrence Berkeley National Laboratory"/>
            <person name="Hensen N."/>
            <person name="Bonometti L."/>
            <person name="Westerberg I."/>
            <person name="Brannstrom I.O."/>
            <person name="Guillou S."/>
            <person name="Cros-Aarteil S."/>
            <person name="Calhoun S."/>
            <person name="Haridas S."/>
            <person name="Kuo A."/>
            <person name="Mondo S."/>
            <person name="Pangilinan J."/>
            <person name="Riley R."/>
            <person name="LaButti K."/>
            <person name="Andreopoulos B."/>
            <person name="Lipzen A."/>
            <person name="Chen C."/>
            <person name="Yanf M."/>
            <person name="Daum C."/>
            <person name="Ng V."/>
            <person name="Clum A."/>
            <person name="Steindorff A."/>
            <person name="Ohm R."/>
            <person name="Martin F."/>
            <person name="Silar P."/>
            <person name="Natvig D."/>
            <person name="Lalanne C."/>
            <person name="Gautier V."/>
            <person name="Ament-velasquez S.L."/>
            <person name="Kruys A."/>
            <person name="Hutchinson M.I."/>
            <person name="Powell A.J."/>
            <person name="Barry K."/>
            <person name="Miller A.N."/>
            <person name="Grigoriev I.V."/>
            <person name="Debuchy R."/>
            <person name="Gladieux P."/>
            <person name="Thoren M.H."/>
            <person name="Johannesson H."/>
        </authorList>
    </citation>
    <scope>NUCLEOTIDE SEQUENCE</scope>
    <source>
        <strain evidence="2">SMH3187-1</strain>
    </source>
</reference>
<feature type="compositionally biased region" description="Low complexity" evidence="1">
    <location>
        <begin position="1"/>
        <end position="13"/>
    </location>
</feature>
<feature type="compositionally biased region" description="Low complexity" evidence="1">
    <location>
        <begin position="40"/>
        <end position="60"/>
    </location>
</feature>
<feature type="region of interest" description="Disordered" evidence="1">
    <location>
        <begin position="270"/>
        <end position="303"/>
    </location>
</feature>
<evidence type="ECO:0000256" key="1">
    <source>
        <dbReference type="SAM" id="MobiDB-lite"/>
    </source>
</evidence>
<feature type="compositionally biased region" description="Gly residues" evidence="1">
    <location>
        <begin position="352"/>
        <end position="363"/>
    </location>
</feature>
<proteinExistence type="predicted"/>
<feature type="compositionally biased region" description="Low complexity" evidence="1">
    <location>
        <begin position="415"/>
        <end position="428"/>
    </location>
</feature>
<dbReference type="PANTHER" id="PTHR10378">
    <property type="entry name" value="LIM DOMAIN-BINDING PROTEIN"/>
    <property type="match status" value="1"/>
</dbReference>
<feature type="region of interest" description="Disordered" evidence="1">
    <location>
        <begin position="350"/>
        <end position="483"/>
    </location>
</feature>
<dbReference type="Pfam" id="PF01803">
    <property type="entry name" value="LIM_bind"/>
    <property type="match status" value="1"/>
</dbReference>
<keyword evidence="3" id="KW-1185">Reference proteome</keyword>
<accession>A0AA40EJ52</accession>
<gene>
    <name evidence="2" type="ORF">B0T18DRAFT_373210</name>
</gene>
<feature type="compositionally biased region" description="Basic residues" evidence="1">
    <location>
        <begin position="474"/>
        <end position="483"/>
    </location>
</feature>
<dbReference type="InterPro" id="IPR029005">
    <property type="entry name" value="LIM-bd/SEUSS"/>
</dbReference>
<dbReference type="Proteomes" id="UP001172155">
    <property type="component" value="Unassembled WGS sequence"/>
</dbReference>
<comment type="caution">
    <text evidence="2">The sequence shown here is derived from an EMBL/GenBank/DDBJ whole genome shotgun (WGS) entry which is preliminary data.</text>
</comment>
<organism evidence="2 3">
    <name type="scientific">Schizothecium vesticola</name>
    <dbReference type="NCBI Taxonomy" id="314040"/>
    <lineage>
        <taxon>Eukaryota</taxon>
        <taxon>Fungi</taxon>
        <taxon>Dikarya</taxon>
        <taxon>Ascomycota</taxon>
        <taxon>Pezizomycotina</taxon>
        <taxon>Sordariomycetes</taxon>
        <taxon>Sordariomycetidae</taxon>
        <taxon>Sordariales</taxon>
        <taxon>Schizotheciaceae</taxon>
        <taxon>Schizothecium</taxon>
    </lineage>
</organism>
<dbReference type="AlphaFoldDB" id="A0AA40EJ52"/>
<sequence>MGQQQPPQGTQQPGQGGPGVNGTPQNQGPRGPTPQPNPQQQPQAPAQTPQATPAQQQAQLVAQAQQQAQTAAGVANLMQQHQQQKTGATNLSAMCHLKLVQFQAHMSGFPGCKDPDDDLRYWYDFVKTYFSEKAMFRHAIPNKDDTGMQSEKVYEIYFVTLPRYFHAHSRGGIKRIQMILDNGTIDKALHGDCHYMENAKTSFVYWFDSGSHVIFNGIFRATFNSEQKFELFEFQTTHHEEYLSYDTIIQSARPLHNWIKDWKNLNKEGGIHSPEMSNKKNKQKAYKSPPIPPPDIDIPPKTKHGLGDAVHEFLEMIEVMGQMNPLINFVHNHPGVTPYNALEQFVSQINGAGPGINGQGMPQGGPRTPSFSQFPIGASPGIANQILPPGSPHVGSPAPGHMQAPGMQLQASQQGTSSSGPSANTSPSQNNKRRRSTVKLEDDNMPANAPTPVPVGTPQLNGVAAKAKPPTPRMQKRAKVNPS</sequence>
<protein>
    <submittedName>
        <fullName evidence="2">LIM-domain binding protein-domain-containing protein</fullName>
    </submittedName>
</protein>
<feature type="region of interest" description="Disordered" evidence="1">
    <location>
        <begin position="1"/>
        <end position="60"/>
    </location>
</feature>